<dbReference type="EMBL" id="AP014597">
    <property type="protein sequence ID" value="BAU16761.1"/>
    <property type="molecule type" value="Genomic_DNA"/>
</dbReference>
<dbReference type="RefSeq" id="WP_096404869.1">
    <property type="nucleotide sequence ID" value="NZ_AP014597.1"/>
</dbReference>
<dbReference type="Proteomes" id="UP000217431">
    <property type="component" value="Chromosome I"/>
</dbReference>
<evidence type="ECO:0000313" key="1">
    <source>
        <dbReference type="EMBL" id="BAU16761.1"/>
    </source>
</evidence>
<dbReference type="AlphaFoldDB" id="A0A0S3UGW3"/>
<evidence type="ECO:0000313" key="2">
    <source>
        <dbReference type="Proteomes" id="UP000217431"/>
    </source>
</evidence>
<name>A0A0S3UGW3_PREIN</name>
<protein>
    <submittedName>
        <fullName evidence="1">Uncharacterized protein</fullName>
    </submittedName>
</protein>
<reference evidence="1 2" key="1">
    <citation type="journal article" date="2016" name="DNA Res.">
        <title>The complete genome sequencing of Prevotella intermedia strain OMA14 and a subsequent fine-scale, intra-species genomic comparison reveal an unusual amplification of conjugative and mobile transposons and identify a novel Prevotella-lineage-specific repeat.</title>
        <authorList>
            <person name="Naito M."/>
            <person name="Ogura Y."/>
            <person name="Itoh T."/>
            <person name="Shoji M."/>
            <person name="Okamoto M."/>
            <person name="Hayashi T."/>
            <person name="Nakayama K."/>
        </authorList>
    </citation>
    <scope>NUCLEOTIDE SEQUENCE [LARGE SCALE GENOMIC DNA]</scope>
    <source>
        <strain evidence="1 2">OMA14</strain>
    </source>
</reference>
<gene>
    <name evidence="1" type="ORF">PIOMA14_I_0252</name>
</gene>
<organism evidence="1 2">
    <name type="scientific">Prevotella intermedia</name>
    <dbReference type="NCBI Taxonomy" id="28131"/>
    <lineage>
        <taxon>Bacteria</taxon>
        <taxon>Pseudomonadati</taxon>
        <taxon>Bacteroidota</taxon>
        <taxon>Bacteroidia</taxon>
        <taxon>Bacteroidales</taxon>
        <taxon>Prevotellaceae</taxon>
        <taxon>Prevotella</taxon>
    </lineage>
</organism>
<accession>A0A0S3UGW3</accession>
<proteinExistence type="predicted"/>
<sequence length="180" mass="21696">MSIVRIKLLDSKDWLIMKEIYIVSQKFQNQEIGVIRYLRKVDGKYKMEEDTETGMFRECFDYPKQDLFPEDDLDKIILTSIKDQFSDSYVQNRLLLFDTDRDMINIIKQNPRQTAVFDVMPFWEQNDLAKNGNGFEIFRKEINIYQYYTGESIKNNRFIGYCNFDSCQDTYKRLDEIEFL</sequence>